<feature type="compositionally biased region" description="Basic and acidic residues" evidence="1">
    <location>
        <begin position="20"/>
        <end position="30"/>
    </location>
</feature>
<keyword evidence="2" id="KW-1133">Transmembrane helix</keyword>
<dbReference type="AlphaFoldDB" id="A0A147BTG1"/>
<proteinExistence type="predicted"/>
<accession>A0A147BTG1</accession>
<reference evidence="3" key="1">
    <citation type="journal article" date="2018" name="PLoS Negl. Trop. Dis.">
        <title>Sialome diversity of ticks revealed by RNAseq of single tick salivary glands.</title>
        <authorList>
            <person name="Perner J."/>
            <person name="Kropackova S."/>
            <person name="Kopacek P."/>
            <person name="Ribeiro J.M."/>
        </authorList>
    </citation>
    <scope>NUCLEOTIDE SEQUENCE</scope>
    <source>
        <strain evidence="3">Siblings of single egg batch collected in Ceske Budejovice</strain>
        <tissue evidence="3">Salivary glands</tissue>
    </source>
</reference>
<feature type="non-terminal residue" evidence="3">
    <location>
        <position position="1"/>
    </location>
</feature>
<feature type="region of interest" description="Disordered" evidence="1">
    <location>
        <begin position="1"/>
        <end position="30"/>
    </location>
</feature>
<sequence length="91" mass="10047">VENEGKRPYSSPPCFGSPARGDEARRRGNENRDVTCLVGRFQSHTSFPKVRPSVGGIAVWVVFFGFCSVPPVAPAMLSEVEISVQYPFKFL</sequence>
<protein>
    <submittedName>
        <fullName evidence="3">Putative membrane protein</fullName>
    </submittedName>
</protein>
<keyword evidence="2" id="KW-0812">Transmembrane</keyword>
<dbReference type="EMBL" id="GEGO01001361">
    <property type="protein sequence ID" value="JAR94043.1"/>
    <property type="molecule type" value="Transcribed_RNA"/>
</dbReference>
<organism evidence="3">
    <name type="scientific">Ixodes ricinus</name>
    <name type="common">Common tick</name>
    <name type="synonym">Acarus ricinus</name>
    <dbReference type="NCBI Taxonomy" id="34613"/>
    <lineage>
        <taxon>Eukaryota</taxon>
        <taxon>Metazoa</taxon>
        <taxon>Ecdysozoa</taxon>
        <taxon>Arthropoda</taxon>
        <taxon>Chelicerata</taxon>
        <taxon>Arachnida</taxon>
        <taxon>Acari</taxon>
        <taxon>Parasitiformes</taxon>
        <taxon>Ixodida</taxon>
        <taxon>Ixodoidea</taxon>
        <taxon>Ixodidae</taxon>
        <taxon>Ixodinae</taxon>
        <taxon>Ixodes</taxon>
    </lineage>
</organism>
<name>A0A147BTG1_IXORI</name>
<keyword evidence="2" id="KW-0472">Membrane</keyword>
<evidence type="ECO:0000313" key="3">
    <source>
        <dbReference type="EMBL" id="JAR94043.1"/>
    </source>
</evidence>
<evidence type="ECO:0000256" key="2">
    <source>
        <dbReference type="SAM" id="Phobius"/>
    </source>
</evidence>
<feature type="transmembrane region" description="Helical" evidence="2">
    <location>
        <begin position="57"/>
        <end position="77"/>
    </location>
</feature>
<evidence type="ECO:0000256" key="1">
    <source>
        <dbReference type="SAM" id="MobiDB-lite"/>
    </source>
</evidence>